<dbReference type="EMBL" id="CP030032">
    <property type="protein sequence ID" value="AWV90070.1"/>
    <property type="molecule type" value="Genomic_DNA"/>
</dbReference>
<dbReference type="OrthoDB" id="9803354at2"/>
<dbReference type="InterPro" id="IPR015424">
    <property type="entry name" value="PyrdxlP-dep_Trfase"/>
</dbReference>
<dbReference type="AlphaFoldDB" id="A0A2Z4FML1"/>
<keyword evidence="4" id="KW-0456">Lyase</keyword>
<keyword evidence="8" id="KW-1185">Reference proteome</keyword>
<dbReference type="Gene3D" id="3.90.1150.10">
    <property type="entry name" value="Aspartate Aminotransferase, domain 1"/>
    <property type="match status" value="1"/>
</dbReference>
<organism evidence="7 8">
    <name type="scientific">Bradymonas sediminis</name>
    <dbReference type="NCBI Taxonomy" id="1548548"/>
    <lineage>
        <taxon>Bacteria</taxon>
        <taxon>Deltaproteobacteria</taxon>
        <taxon>Bradymonadales</taxon>
        <taxon>Bradymonadaceae</taxon>
        <taxon>Bradymonas</taxon>
    </lineage>
</organism>
<name>A0A2Z4FML1_9DELT</name>
<evidence type="ECO:0000256" key="1">
    <source>
        <dbReference type="ARBA" id="ARBA00001933"/>
    </source>
</evidence>
<keyword evidence="3" id="KW-0663">Pyridoxal phosphate</keyword>
<evidence type="ECO:0000256" key="5">
    <source>
        <dbReference type="ARBA" id="ARBA00037974"/>
    </source>
</evidence>
<feature type="domain" description="Aminotransferase class I/classII large" evidence="6">
    <location>
        <begin position="32"/>
        <end position="379"/>
    </location>
</feature>
<dbReference type="InterPro" id="IPR027619">
    <property type="entry name" value="C-S_lyase_PatB-like"/>
</dbReference>
<evidence type="ECO:0000259" key="6">
    <source>
        <dbReference type="Pfam" id="PF00155"/>
    </source>
</evidence>
<dbReference type="InterPro" id="IPR015421">
    <property type="entry name" value="PyrdxlP-dep_Trfase_major"/>
</dbReference>
<dbReference type="InterPro" id="IPR015422">
    <property type="entry name" value="PyrdxlP-dep_Trfase_small"/>
</dbReference>
<dbReference type="GO" id="GO:0047804">
    <property type="term" value="F:cysteine-S-conjugate beta-lyase activity"/>
    <property type="evidence" value="ECO:0007669"/>
    <property type="project" value="UniProtKB-EC"/>
</dbReference>
<dbReference type="CDD" id="cd00609">
    <property type="entry name" value="AAT_like"/>
    <property type="match status" value="1"/>
</dbReference>
<dbReference type="GO" id="GO:0030170">
    <property type="term" value="F:pyridoxal phosphate binding"/>
    <property type="evidence" value="ECO:0007669"/>
    <property type="project" value="InterPro"/>
</dbReference>
<dbReference type="RefSeq" id="WP_111335238.1">
    <property type="nucleotide sequence ID" value="NZ_CP030032.1"/>
</dbReference>
<dbReference type="NCBIfam" id="TIGR04350">
    <property type="entry name" value="C_S_lyase_PatB"/>
    <property type="match status" value="1"/>
</dbReference>
<reference evidence="7 8" key="1">
    <citation type="submission" date="2018-06" db="EMBL/GenBank/DDBJ databases">
        <title>Lujinxingia sediminis gen. nov. sp. nov., a new facultative anaerobic member of the class Deltaproteobacteria, and proposal of Lujinxingaceae fam. nov.</title>
        <authorList>
            <person name="Guo L.-Y."/>
            <person name="Li C.-M."/>
            <person name="Wang S."/>
            <person name="Du Z.-J."/>
        </authorList>
    </citation>
    <scope>NUCLEOTIDE SEQUENCE [LARGE SCALE GENOMIC DNA]</scope>
    <source>
        <strain evidence="7 8">FA350</strain>
    </source>
</reference>
<dbReference type="SUPFAM" id="SSF53383">
    <property type="entry name" value="PLP-dependent transferases"/>
    <property type="match status" value="1"/>
</dbReference>
<dbReference type="Pfam" id="PF00155">
    <property type="entry name" value="Aminotran_1_2"/>
    <property type="match status" value="1"/>
</dbReference>
<comment type="similarity">
    <text evidence="5">Belongs to the class-II pyridoxal-phosphate-dependent aminotransferase family. MalY/PatB cystathionine beta-lyase subfamily.</text>
</comment>
<accession>A0A2Z4FML1</accession>
<dbReference type="GO" id="GO:0008483">
    <property type="term" value="F:transaminase activity"/>
    <property type="evidence" value="ECO:0007669"/>
    <property type="project" value="UniProtKB-KW"/>
</dbReference>
<evidence type="ECO:0000256" key="3">
    <source>
        <dbReference type="ARBA" id="ARBA00022898"/>
    </source>
</evidence>
<comment type="cofactor">
    <cofactor evidence="1">
        <name>pyridoxal 5'-phosphate</name>
        <dbReference type="ChEBI" id="CHEBI:597326"/>
    </cofactor>
</comment>
<dbReference type="EC" id="4.4.1.13" evidence="2"/>
<protein>
    <recommendedName>
        <fullName evidence="2">cysteine-S-conjugate beta-lyase</fullName>
        <ecNumber evidence="2">4.4.1.13</ecNumber>
    </recommendedName>
</protein>
<evidence type="ECO:0000313" key="8">
    <source>
        <dbReference type="Proteomes" id="UP000249799"/>
    </source>
</evidence>
<dbReference type="PANTHER" id="PTHR43525">
    <property type="entry name" value="PROTEIN MALY"/>
    <property type="match status" value="1"/>
</dbReference>
<evidence type="ECO:0000256" key="2">
    <source>
        <dbReference type="ARBA" id="ARBA00012224"/>
    </source>
</evidence>
<sequence>MTIEFDFDAPGNRAGTGCEKYDGRLAKFGRADVIPLWVADMDFAAPPSAREALMARAKHPIYGYATAPESLIEAFCGWYQRRHHWGIDPAHLLWSPGTVPIIAAAILGLTEPGDKIIVPAPVYPPFFGSVEQNGRVLIVSPLRRVEEIYHLDFEQIEAAAAGGAKMLLLCSPHNPIGRVWRAEELDRLVEIALRYDMVLVSDEVHADLVYPGQRHIPLALGAPAELRLVTALSQAKTFNMPGMGMSAAVVSNAADREAMRAVFGRLHLHPFNPLTMAAFEAAYRHADAWLDALMGYLDGNRRWLFAALSDLDGLHPLMPEATFLMWLDCRAMGKDDAELERFFVEQAGLGLTAGHPFGVGGSRHMRLNFGTQRRVLEQAVLLVGEALMEEY</sequence>
<dbReference type="KEGG" id="bsed:DN745_12285"/>
<proteinExistence type="inferred from homology"/>
<evidence type="ECO:0000313" key="7">
    <source>
        <dbReference type="EMBL" id="AWV90070.1"/>
    </source>
</evidence>
<dbReference type="Gene3D" id="3.40.640.10">
    <property type="entry name" value="Type I PLP-dependent aspartate aminotransferase-like (Major domain)"/>
    <property type="match status" value="1"/>
</dbReference>
<gene>
    <name evidence="7" type="ORF">DN745_12285</name>
</gene>
<evidence type="ECO:0000256" key="4">
    <source>
        <dbReference type="ARBA" id="ARBA00023239"/>
    </source>
</evidence>
<dbReference type="InterPro" id="IPR051798">
    <property type="entry name" value="Class-II_PLP-Dep_Aminotrans"/>
</dbReference>
<dbReference type="Proteomes" id="UP000249799">
    <property type="component" value="Chromosome"/>
</dbReference>
<keyword evidence="7" id="KW-0032">Aminotransferase</keyword>
<keyword evidence="7" id="KW-0808">Transferase</keyword>
<dbReference type="InterPro" id="IPR004839">
    <property type="entry name" value="Aminotransferase_I/II_large"/>
</dbReference>
<dbReference type="PANTHER" id="PTHR43525:SF1">
    <property type="entry name" value="PROTEIN MALY"/>
    <property type="match status" value="1"/>
</dbReference>